<comment type="caution">
    <text evidence="2">The sequence shown here is derived from an EMBL/GenBank/DDBJ whole genome shotgun (WGS) entry which is preliminary data.</text>
</comment>
<sequence>MRIVANSFTSFTVKFTNSSAIALISAIFLNVFVLFVIRIYLRNSADQPIFIRGVHPGS</sequence>
<name>J9GML4_9ZZZZ</name>
<dbReference type="AlphaFoldDB" id="J9GML4"/>
<keyword evidence="1" id="KW-0812">Transmembrane</keyword>
<reference evidence="2" key="1">
    <citation type="journal article" date="2012" name="PLoS ONE">
        <title>Gene sets for utilization of primary and secondary nutrition supplies in the distal gut of endangered iberian lynx.</title>
        <authorList>
            <person name="Alcaide M."/>
            <person name="Messina E."/>
            <person name="Richter M."/>
            <person name="Bargiela R."/>
            <person name="Peplies J."/>
            <person name="Huws S.A."/>
            <person name="Newbold C.J."/>
            <person name="Golyshin P.N."/>
            <person name="Simon M.A."/>
            <person name="Lopez G."/>
            <person name="Yakimov M.M."/>
            <person name="Ferrer M."/>
        </authorList>
    </citation>
    <scope>NUCLEOTIDE SEQUENCE</scope>
</reference>
<feature type="transmembrane region" description="Helical" evidence="1">
    <location>
        <begin position="20"/>
        <end position="41"/>
    </location>
</feature>
<proteinExistence type="predicted"/>
<gene>
    <name evidence="2" type="ORF">EVA_03090</name>
</gene>
<protein>
    <submittedName>
        <fullName evidence="2">Uncharacterized protein</fullName>
    </submittedName>
</protein>
<evidence type="ECO:0000313" key="2">
    <source>
        <dbReference type="EMBL" id="EJX08794.1"/>
    </source>
</evidence>
<keyword evidence="1" id="KW-0472">Membrane</keyword>
<accession>J9GML4</accession>
<keyword evidence="1" id="KW-1133">Transmembrane helix</keyword>
<dbReference type="EMBL" id="AMCI01000540">
    <property type="protein sequence ID" value="EJX08794.1"/>
    <property type="molecule type" value="Genomic_DNA"/>
</dbReference>
<organism evidence="2">
    <name type="scientific">gut metagenome</name>
    <dbReference type="NCBI Taxonomy" id="749906"/>
    <lineage>
        <taxon>unclassified sequences</taxon>
        <taxon>metagenomes</taxon>
        <taxon>organismal metagenomes</taxon>
    </lineage>
</organism>
<evidence type="ECO:0000256" key="1">
    <source>
        <dbReference type="SAM" id="Phobius"/>
    </source>
</evidence>